<accession>A0A1G9KSG1</accession>
<comment type="pathway">
    <text evidence="3">Cofactor biosynthesis; thiamine diphosphate biosynthesis; 4-amino-2-methyl-5-diphosphomethylpyrimidine from 5-amino-1-(5-phospho-D-ribosyl)imidazole: step 3/3.</text>
</comment>
<dbReference type="EC" id="2.7.4.7" evidence="6"/>
<evidence type="ECO:0000256" key="2">
    <source>
        <dbReference type="ARBA" id="ARBA00000565"/>
    </source>
</evidence>
<organism evidence="17 18">
    <name type="scientific">Romboutsia lituseburensis DSM 797</name>
    <dbReference type="NCBI Taxonomy" id="1121325"/>
    <lineage>
        <taxon>Bacteria</taxon>
        <taxon>Bacillati</taxon>
        <taxon>Bacillota</taxon>
        <taxon>Clostridia</taxon>
        <taxon>Peptostreptococcales</taxon>
        <taxon>Peptostreptococcaceae</taxon>
        <taxon>Romboutsia</taxon>
    </lineage>
</organism>
<gene>
    <name evidence="17" type="ORF">SAMN04515677_102253</name>
</gene>
<dbReference type="GO" id="GO:0008902">
    <property type="term" value="F:hydroxymethylpyrimidine kinase activity"/>
    <property type="evidence" value="ECO:0007669"/>
    <property type="project" value="UniProtKB-EC"/>
</dbReference>
<dbReference type="AlphaFoldDB" id="A0A1G9KSG1"/>
<dbReference type="EC" id="2.7.1.49" evidence="5"/>
<dbReference type="GO" id="GO:0005829">
    <property type="term" value="C:cytosol"/>
    <property type="evidence" value="ECO:0007669"/>
    <property type="project" value="TreeGrafter"/>
</dbReference>
<dbReference type="Pfam" id="PF08543">
    <property type="entry name" value="Phos_pyr_kin"/>
    <property type="match status" value="1"/>
</dbReference>
<keyword evidence="8" id="KW-0808">Transferase</keyword>
<evidence type="ECO:0000256" key="3">
    <source>
        <dbReference type="ARBA" id="ARBA00004769"/>
    </source>
</evidence>
<comment type="catalytic activity">
    <reaction evidence="1">
        <text>4-amino-5-hydroxymethyl-2-methylpyrimidine + ATP = 4-amino-2-methyl-5-(phosphooxymethyl)pyrimidine + ADP + H(+)</text>
        <dbReference type="Rhea" id="RHEA:23096"/>
        <dbReference type="ChEBI" id="CHEBI:15378"/>
        <dbReference type="ChEBI" id="CHEBI:16892"/>
        <dbReference type="ChEBI" id="CHEBI:30616"/>
        <dbReference type="ChEBI" id="CHEBI:58354"/>
        <dbReference type="ChEBI" id="CHEBI:456216"/>
        <dbReference type="EC" id="2.7.1.49"/>
    </reaction>
</comment>
<dbReference type="Proteomes" id="UP000199068">
    <property type="component" value="Unassembled WGS sequence"/>
</dbReference>
<dbReference type="PANTHER" id="PTHR20858">
    <property type="entry name" value="PHOSPHOMETHYLPYRIMIDINE KINASE"/>
    <property type="match status" value="1"/>
</dbReference>
<dbReference type="InterPro" id="IPR004399">
    <property type="entry name" value="HMP/HMP-P_kinase_dom"/>
</dbReference>
<keyword evidence="9" id="KW-0547">Nucleotide-binding</keyword>
<dbReference type="CDD" id="cd01169">
    <property type="entry name" value="HMPP_kinase"/>
    <property type="match status" value="1"/>
</dbReference>
<dbReference type="STRING" id="1121325.SAMN04515677_102253"/>
<evidence type="ECO:0000256" key="9">
    <source>
        <dbReference type="ARBA" id="ARBA00022741"/>
    </source>
</evidence>
<evidence type="ECO:0000256" key="8">
    <source>
        <dbReference type="ARBA" id="ARBA00022679"/>
    </source>
</evidence>
<dbReference type="SUPFAM" id="SSF53613">
    <property type="entry name" value="Ribokinase-like"/>
    <property type="match status" value="1"/>
</dbReference>
<dbReference type="InterPro" id="IPR029056">
    <property type="entry name" value="Ribokinase-like"/>
</dbReference>
<evidence type="ECO:0000256" key="14">
    <source>
        <dbReference type="ARBA" id="ARBA00042102"/>
    </source>
</evidence>
<evidence type="ECO:0000313" key="17">
    <source>
        <dbReference type="EMBL" id="SDL52599.1"/>
    </source>
</evidence>
<dbReference type="NCBIfam" id="TIGR00097">
    <property type="entry name" value="HMP-P_kinase"/>
    <property type="match status" value="1"/>
</dbReference>
<keyword evidence="18" id="KW-1185">Reference proteome</keyword>
<evidence type="ECO:0000313" key="18">
    <source>
        <dbReference type="Proteomes" id="UP000199068"/>
    </source>
</evidence>
<evidence type="ECO:0000256" key="12">
    <source>
        <dbReference type="ARBA" id="ARBA00022977"/>
    </source>
</evidence>
<comment type="catalytic activity">
    <reaction evidence="2">
        <text>4-amino-2-methyl-5-(phosphooxymethyl)pyrimidine + ATP = 4-amino-2-methyl-5-(diphosphooxymethyl)pyrimidine + ADP</text>
        <dbReference type="Rhea" id="RHEA:19893"/>
        <dbReference type="ChEBI" id="CHEBI:30616"/>
        <dbReference type="ChEBI" id="CHEBI:57841"/>
        <dbReference type="ChEBI" id="CHEBI:58354"/>
        <dbReference type="ChEBI" id="CHEBI:456216"/>
        <dbReference type="EC" id="2.7.4.7"/>
    </reaction>
</comment>
<comment type="similarity">
    <text evidence="4">Belongs to the ThiD family.</text>
</comment>
<keyword evidence="10 17" id="KW-0418">Kinase</keyword>
<evidence type="ECO:0000256" key="4">
    <source>
        <dbReference type="ARBA" id="ARBA00009879"/>
    </source>
</evidence>
<evidence type="ECO:0000256" key="7">
    <source>
        <dbReference type="ARBA" id="ARBA00019161"/>
    </source>
</evidence>
<keyword evidence="11" id="KW-0067">ATP-binding</keyword>
<dbReference type="RefSeq" id="WP_092724210.1">
    <property type="nucleotide sequence ID" value="NZ_FNGW01000002.1"/>
</dbReference>
<keyword evidence="12" id="KW-0784">Thiamine biosynthesis</keyword>
<dbReference type="InterPro" id="IPR013749">
    <property type="entry name" value="PM/HMP-P_kinase-1"/>
</dbReference>
<reference evidence="17 18" key="1">
    <citation type="submission" date="2016-10" db="EMBL/GenBank/DDBJ databases">
        <authorList>
            <person name="de Groot N.N."/>
        </authorList>
    </citation>
    <scope>NUCLEOTIDE SEQUENCE [LARGE SCALE GENOMIC DNA]</scope>
    <source>
        <strain evidence="17 18">DSM 797</strain>
    </source>
</reference>
<dbReference type="PANTHER" id="PTHR20858:SF17">
    <property type="entry name" value="HYDROXYMETHYLPYRIMIDINE_PHOSPHOMETHYLPYRIMIDINE KINASE THI20-RELATED"/>
    <property type="match status" value="1"/>
</dbReference>
<dbReference type="EMBL" id="FNGW01000002">
    <property type="protein sequence ID" value="SDL52599.1"/>
    <property type="molecule type" value="Genomic_DNA"/>
</dbReference>
<dbReference type="GO" id="GO:0008972">
    <property type="term" value="F:phosphomethylpyrimidine kinase activity"/>
    <property type="evidence" value="ECO:0007669"/>
    <property type="project" value="UniProtKB-EC"/>
</dbReference>
<evidence type="ECO:0000256" key="10">
    <source>
        <dbReference type="ARBA" id="ARBA00022777"/>
    </source>
</evidence>
<proteinExistence type="inferred from homology"/>
<evidence type="ECO:0000259" key="16">
    <source>
        <dbReference type="Pfam" id="PF08543"/>
    </source>
</evidence>
<dbReference type="GO" id="GO:0009228">
    <property type="term" value="P:thiamine biosynthetic process"/>
    <property type="evidence" value="ECO:0007669"/>
    <property type="project" value="UniProtKB-KW"/>
</dbReference>
<comment type="pathway">
    <text evidence="13">Cofactor biosynthesis; thiamine diphosphate biosynthesis; 4-amino-2-methyl-5-diphosphomethylpyrimidine from 5-amino-1-(5-phospho-D-ribosyl)imidazole: step 2/3.</text>
</comment>
<name>A0A1G9KSG1_9FIRM</name>
<protein>
    <recommendedName>
        <fullName evidence="7">Hydroxymethylpyrimidine/phosphomethylpyrimidine kinase</fullName>
        <ecNumber evidence="5">2.7.1.49</ecNumber>
        <ecNumber evidence="6">2.7.4.7</ecNumber>
    </recommendedName>
    <alternativeName>
        <fullName evidence="14">Hydroxymethylpyrimidine kinase</fullName>
    </alternativeName>
    <alternativeName>
        <fullName evidence="15">Hydroxymethylpyrimidine phosphate kinase</fullName>
    </alternativeName>
</protein>
<evidence type="ECO:0000256" key="11">
    <source>
        <dbReference type="ARBA" id="ARBA00022840"/>
    </source>
</evidence>
<evidence type="ECO:0000256" key="15">
    <source>
        <dbReference type="ARBA" id="ARBA00043176"/>
    </source>
</evidence>
<evidence type="ECO:0000256" key="5">
    <source>
        <dbReference type="ARBA" id="ARBA00012135"/>
    </source>
</evidence>
<dbReference type="FunFam" id="3.40.1190.20:FF:000003">
    <property type="entry name" value="Phosphomethylpyrimidine kinase ThiD"/>
    <property type="match status" value="1"/>
</dbReference>
<evidence type="ECO:0000256" key="6">
    <source>
        <dbReference type="ARBA" id="ARBA00012963"/>
    </source>
</evidence>
<feature type="domain" description="Pyridoxamine kinase/Phosphomethylpyrimidine kinase" evidence="16">
    <location>
        <begin position="15"/>
        <end position="258"/>
    </location>
</feature>
<dbReference type="GO" id="GO:0005524">
    <property type="term" value="F:ATP binding"/>
    <property type="evidence" value="ECO:0007669"/>
    <property type="project" value="UniProtKB-KW"/>
</dbReference>
<sequence length="279" mass="30450">MRNYKIPTLTIAGSDSSGGAGIQADLKTFSAIGTYGMSVITAITAQNTQGVFDVEELSQNIIKKQIEVVFEDIKPKSTKIGMVSSPEIILEISNTLKKYDVENLVVDPVMISKSGYSLLKPEAKAKLIKYLIPMAYIVTPNVPEAEEITGIKINTVEDMKIAGIKILSMGPKYVLMKGGHLEGDAIDLLIGEETFEIFKSKRLNRKNTHGTGCTISSAIASHLALGYNIKDSVKLSKEYITSAIENSFDIGHGVGPVHHFYKLDEKNTKGEEKQLILAE</sequence>
<dbReference type="Gene3D" id="3.40.1190.20">
    <property type="match status" value="1"/>
</dbReference>
<evidence type="ECO:0000256" key="1">
    <source>
        <dbReference type="ARBA" id="ARBA00000151"/>
    </source>
</evidence>
<evidence type="ECO:0000256" key="13">
    <source>
        <dbReference type="ARBA" id="ARBA00037917"/>
    </source>
</evidence>